<dbReference type="EMBL" id="FMXP01000041">
    <property type="protein sequence ID" value="SDB45310.1"/>
    <property type="molecule type" value="Genomic_DNA"/>
</dbReference>
<sequence>MTKKTIIKVVLSFSAIIALAGFVMGTMSSEASKTVTAESGYAGQTTSEFIASIGESARQIAQENDLYASVMIAQAILESSNGQSALSQAPHYNYFGIKGSYNGNSVTMLTWEDDGFGNAYEIDEPFRSYGYISGSLYDYASLLRTSTYSGTWKSNTTSYTDATAALTGLYATDTAYAYKLNSIIDMYGLTAYDSPAYEVQTYGEGQEATTTGDYVWNSHRGAYTDSATLAEDEAWLAHIGLSLN</sequence>
<evidence type="ECO:0000259" key="4">
    <source>
        <dbReference type="SMART" id="SM00047"/>
    </source>
</evidence>
<reference evidence="5 6" key="1">
    <citation type="submission" date="2016-10" db="EMBL/GenBank/DDBJ databases">
        <authorList>
            <person name="de Groot N.N."/>
        </authorList>
    </citation>
    <scope>NUCLEOTIDE SEQUENCE [LARGE SCALE GENOMIC DNA]</scope>
    <source>
        <strain evidence="5 6">A-4</strain>
    </source>
</reference>
<evidence type="ECO:0000256" key="3">
    <source>
        <dbReference type="SAM" id="SignalP"/>
    </source>
</evidence>
<gene>
    <name evidence="5" type="ORF">SAMN02910293_02256</name>
</gene>
<dbReference type="PANTHER" id="PTHR33308:SF9">
    <property type="entry name" value="PEPTIDOGLYCAN HYDROLASE FLGJ"/>
    <property type="match status" value="1"/>
</dbReference>
<dbReference type="SMART" id="SM00047">
    <property type="entry name" value="LYZ2"/>
    <property type="match status" value="1"/>
</dbReference>
<comment type="similarity">
    <text evidence="1">Belongs to the glycosyl hydrolase 73 family.</text>
</comment>
<feature type="domain" description="Mannosyl-glycoprotein endo-beta-N-acetylglucosamidase-like" evidence="4">
    <location>
        <begin position="34"/>
        <end position="193"/>
    </location>
</feature>
<dbReference type="eggNOG" id="COG1705">
    <property type="taxonomic scope" value="Bacteria"/>
</dbReference>
<protein>
    <submittedName>
        <fullName evidence="5">Flagellum-specific peptidoglycan hydrolase FlgJ</fullName>
    </submittedName>
</protein>
<evidence type="ECO:0000313" key="5">
    <source>
        <dbReference type="EMBL" id="SDB45310.1"/>
    </source>
</evidence>
<name>A0A1G6DJI9_9STRE</name>
<dbReference type="GO" id="GO:0004040">
    <property type="term" value="F:amidase activity"/>
    <property type="evidence" value="ECO:0007669"/>
    <property type="project" value="InterPro"/>
</dbReference>
<dbReference type="RefSeq" id="WP_074486695.1">
    <property type="nucleotide sequence ID" value="NZ_FMXP01000041.1"/>
</dbReference>
<dbReference type="PANTHER" id="PTHR33308">
    <property type="entry name" value="PEPTIDOGLYCAN HYDROLASE FLGJ"/>
    <property type="match status" value="1"/>
</dbReference>
<keyword evidence="2 5" id="KW-0378">Hydrolase</keyword>
<dbReference type="InterPro" id="IPR002901">
    <property type="entry name" value="MGlyc_endo_b_GlcNAc-like_dom"/>
</dbReference>
<dbReference type="AlphaFoldDB" id="A0A1G6DJI9"/>
<dbReference type="Pfam" id="PF01832">
    <property type="entry name" value="Glucosaminidase"/>
    <property type="match status" value="1"/>
</dbReference>
<feature type="signal peptide" evidence="3">
    <location>
        <begin position="1"/>
        <end position="20"/>
    </location>
</feature>
<dbReference type="InterPro" id="IPR051056">
    <property type="entry name" value="Glycosyl_Hydrolase_73"/>
</dbReference>
<dbReference type="STRING" id="439219.SAMN02910293_02256"/>
<organism evidence="5 6">
    <name type="scientific">Streptococcus henryi</name>
    <dbReference type="NCBI Taxonomy" id="439219"/>
    <lineage>
        <taxon>Bacteria</taxon>
        <taxon>Bacillati</taxon>
        <taxon>Bacillota</taxon>
        <taxon>Bacilli</taxon>
        <taxon>Lactobacillales</taxon>
        <taxon>Streptococcaceae</taxon>
        <taxon>Streptococcus</taxon>
    </lineage>
</organism>
<proteinExistence type="inferred from homology"/>
<dbReference type="Gene3D" id="4.10.80.30">
    <property type="entry name" value="DNA polymerase, domain 6"/>
    <property type="match status" value="1"/>
</dbReference>
<accession>A0A1G6DJI9</accession>
<dbReference type="Proteomes" id="UP000182508">
    <property type="component" value="Unassembled WGS sequence"/>
</dbReference>
<evidence type="ECO:0000313" key="6">
    <source>
        <dbReference type="Proteomes" id="UP000182508"/>
    </source>
</evidence>
<feature type="chain" id="PRO_5038377476" evidence="3">
    <location>
        <begin position="21"/>
        <end position="244"/>
    </location>
</feature>
<evidence type="ECO:0000256" key="2">
    <source>
        <dbReference type="ARBA" id="ARBA00022801"/>
    </source>
</evidence>
<evidence type="ECO:0000256" key="1">
    <source>
        <dbReference type="ARBA" id="ARBA00010266"/>
    </source>
</evidence>
<keyword evidence="6" id="KW-1185">Reference proteome</keyword>
<dbReference type="Gene3D" id="1.10.530.10">
    <property type="match status" value="1"/>
</dbReference>
<keyword evidence="3" id="KW-0732">Signal</keyword>